<feature type="compositionally biased region" description="Low complexity" evidence="2">
    <location>
        <begin position="650"/>
        <end position="666"/>
    </location>
</feature>
<organism evidence="3 4">
    <name type="scientific">Phlebiopsis gigantea (strain 11061_1 CR5-6)</name>
    <name type="common">White-rot fungus</name>
    <name type="synonym">Peniophora gigantea</name>
    <dbReference type="NCBI Taxonomy" id="745531"/>
    <lineage>
        <taxon>Eukaryota</taxon>
        <taxon>Fungi</taxon>
        <taxon>Dikarya</taxon>
        <taxon>Basidiomycota</taxon>
        <taxon>Agaricomycotina</taxon>
        <taxon>Agaricomycetes</taxon>
        <taxon>Polyporales</taxon>
        <taxon>Phanerochaetaceae</taxon>
        <taxon>Phlebiopsis</taxon>
    </lineage>
</organism>
<evidence type="ECO:0000313" key="3">
    <source>
        <dbReference type="EMBL" id="KIP11595.1"/>
    </source>
</evidence>
<reference evidence="3 4" key="1">
    <citation type="journal article" date="2014" name="PLoS Genet.">
        <title>Analysis of the Phlebiopsis gigantea genome, transcriptome and secretome provides insight into its pioneer colonization strategies of wood.</title>
        <authorList>
            <person name="Hori C."/>
            <person name="Ishida T."/>
            <person name="Igarashi K."/>
            <person name="Samejima M."/>
            <person name="Suzuki H."/>
            <person name="Master E."/>
            <person name="Ferreira P."/>
            <person name="Ruiz-Duenas F.J."/>
            <person name="Held B."/>
            <person name="Canessa P."/>
            <person name="Larrondo L.F."/>
            <person name="Schmoll M."/>
            <person name="Druzhinina I.S."/>
            <person name="Kubicek C.P."/>
            <person name="Gaskell J.A."/>
            <person name="Kersten P."/>
            <person name="St John F."/>
            <person name="Glasner J."/>
            <person name="Sabat G."/>
            <person name="Splinter BonDurant S."/>
            <person name="Syed K."/>
            <person name="Yadav J."/>
            <person name="Mgbeahuruike A.C."/>
            <person name="Kovalchuk A."/>
            <person name="Asiegbu F.O."/>
            <person name="Lackner G."/>
            <person name="Hoffmeister D."/>
            <person name="Rencoret J."/>
            <person name="Gutierrez A."/>
            <person name="Sun H."/>
            <person name="Lindquist E."/>
            <person name="Barry K."/>
            <person name="Riley R."/>
            <person name="Grigoriev I.V."/>
            <person name="Henrissat B."/>
            <person name="Kues U."/>
            <person name="Berka R.M."/>
            <person name="Martinez A.T."/>
            <person name="Covert S.F."/>
            <person name="Blanchette R.A."/>
            <person name="Cullen D."/>
        </authorList>
    </citation>
    <scope>NUCLEOTIDE SEQUENCE [LARGE SCALE GENOMIC DNA]</scope>
    <source>
        <strain evidence="3 4">11061_1 CR5-6</strain>
    </source>
</reference>
<feature type="compositionally biased region" description="Low complexity" evidence="2">
    <location>
        <begin position="494"/>
        <end position="509"/>
    </location>
</feature>
<feature type="coiled-coil region" evidence="1">
    <location>
        <begin position="1079"/>
        <end position="1113"/>
    </location>
</feature>
<feature type="region of interest" description="Disordered" evidence="2">
    <location>
        <begin position="124"/>
        <end position="159"/>
    </location>
</feature>
<feature type="compositionally biased region" description="Polar residues" evidence="2">
    <location>
        <begin position="678"/>
        <end position="697"/>
    </location>
</feature>
<feature type="compositionally biased region" description="Basic and acidic residues" evidence="2">
    <location>
        <begin position="142"/>
        <end position="152"/>
    </location>
</feature>
<proteinExistence type="predicted"/>
<feature type="region of interest" description="Disordered" evidence="2">
    <location>
        <begin position="1"/>
        <end position="24"/>
    </location>
</feature>
<feature type="region of interest" description="Disordered" evidence="2">
    <location>
        <begin position="195"/>
        <end position="220"/>
    </location>
</feature>
<dbReference type="Proteomes" id="UP000053257">
    <property type="component" value="Unassembled WGS sequence"/>
</dbReference>
<dbReference type="HOGENOM" id="CLU_011049_0_0_1"/>
<feature type="compositionally biased region" description="Low complexity" evidence="2">
    <location>
        <begin position="54"/>
        <end position="72"/>
    </location>
</feature>
<feature type="compositionally biased region" description="Pro residues" evidence="2">
    <location>
        <begin position="432"/>
        <end position="442"/>
    </location>
</feature>
<keyword evidence="1" id="KW-0175">Coiled coil</keyword>
<feature type="compositionally biased region" description="Pro residues" evidence="2">
    <location>
        <begin position="1135"/>
        <end position="1146"/>
    </location>
</feature>
<evidence type="ECO:0000256" key="2">
    <source>
        <dbReference type="SAM" id="MobiDB-lite"/>
    </source>
</evidence>
<dbReference type="AlphaFoldDB" id="A0A0C3SF75"/>
<evidence type="ECO:0008006" key="5">
    <source>
        <dbReference type="Google" id="ProtNLM"/>
    </source>
</evidence>
<dbReference type="OrthoDB" id="2261329at2759"/>
<evidence type="ECO:0000313" key="4">
    <source>
        <dbReference type="Proteomes" id="UP000053257"/>
    </source>
</evidence>
<sequence length="1156" mass="124975">MRGRYESPSETSSILSALPLNSRASSRTAIVTPLEDFRTSRYTKPDILPELTLGPSSVEGSSKSSAGSIHTGNVLGPGVHKSKDAEPYGPYFSIPIKATSKPALSRRGTTKELIGRYETLSTGDIRIAQKKPSPSPSKAHSHTAESKVEEKRGKGRSPIRQSFRSLLSVFSKKGKATRETSLHVSDLLEESEEYCSPGSKYEDTPRPTVSIKAPPTLQIPMDGPRLLDPTMCTTPIPLHSGQLHYLCNPVLPDGLPVWINCDVTLHSTHIVVTWRSASGNPSSSLVHLPQCTDVRSLSVTDLDPIEASLLPAGMNAGGCKIFELLFEGRVREKFAASSVKERAGWVSAVWDVVLHASEQRTPSLKQPPLSSPDTWGLPSPHCIVFSPRPESIKAAGVSVAAERELPPVPVAPSSFHKPPSATKIQLYDPPVSVTPPSIPQPSRPTVSVSIPPAMTPDRSTWSRLPTPGRQSPSIRNLDMKSMVKQRLAEFERGSPTSPSSSPARSTRTRQIVTSPVDATSLRQSVLLRHGTISSIGQDSVQSGSQVASPISPLSGRLAAIPSGHPVLNEEHSWLDRLSRLHSSNVSDRPDVFSPASRYSDGLPPTPTKSSPPILTLQTDMTKPLLSPSRLLSAHRQTFSDPAHSPVKQEPVVPSSTPPRVVASAPVLGVPPHSVAAPTISTPSELRPSTTQANQEQNARLSVIRNQISEVRTELRHLPETIGAVVADNVPAHVLVPAAQDEEAKRLLQGLDDAMKRVEDQGEKNVQGLTGIHTKVDALLELRQLPTPAGDPQPGLSQEAVEAIVYKLDELCGQIKTDMPALSQRLEELLAAKVVADVPPSDGGQTPPGETAVLPSSEITGEGITAVHDRLQEILSAIQASQQAQTKDDSTAANPLVEEILALIKAEQEKREEQATQQADSARYLNELNTWLETFVKHGTSQIESVAAGVQHLCKELGPAEAVSADGQPLPQEGVGLLAEVRQLLAESRQRGDHVGTLQMSVEGLAAAVHESIQAAEARNQLPTDTMSVLVEQQRQSQEYMLKALATELSNEIRGERLRFVEAMKEATTINVQIHVEEFKKELTREVLSMTQEVSRLQRERQTLEQQIADLFAFYAKQKQAGEAKQTSKKRERPPQGAPPSGRPLPNPSQLGYPGAM</sequence>
<gene>
    <name evidence="3" type="ORF">PHLGIDRAFT_457132</name>
</gene>
<accession>A0A0C3SF75</accession>
<dbReference type="STRING" id="745531.A0A0C3SF75"/>
<feature type="region of interest" description="Disordered" evidence="2">
    <location>
        <begin position="41"/>
        <end position="81"/>
    </location>
</feature>
<protein>
    <recommendedName>
        <fullName evidence="5">PH domain-containing protein</fullName>
    </recommendedName>
</protein>
<keyword evidence="4" id="KW-1185">Reference proteome</keyword>
<feature type="region of interest" description="Disordered" evidence="2">
    <location>
        <begin position="583"/>
        <end position="615"/>
    </location>
</feature>
<evidence type="ECO:0000256" key="1">
    <source>
        <dbReference type="SAM" id="Coils"/>
    </source>
</evidence>
<name>A0A0C3SF75_PHLG1</name>
<feature type="region of interest" description="Disordered" evidence="2">
    <location>
        <begin position="432"/>
        <end position="510"/>
    </location>
</feature>
<dbReference type="EMBL" id="KN840445">
    <property type="protein sequence ID" value="KIP11595.1"/>
    <property type="molecule type" value="Genomic_DNA"/>
</dbReference>
<feature type="compositionally biased region" description="Polar residues" evidence="2">
    <location>
        <begin position="457"/>
        <end position="474"/>
    </location>
</feature>
<feature type="region of interest" description="Disordered" evidence="2">
    <location>
        <begin position="636"/>
        <end position="697"/>
    </location>
</feature>
<feature type="region of interest" description="Disordered" evidence="2">
    <location>
        <begin position="1118"/>
        <end position="1156"/>
    </location>
</feature>